<dbReference type="AlphaFoldDB" id="E1R9L0"/>
<feature type="domain" description="N-acetyltransferase" evidence="1">
    <location>
        <begin position="12"/>
        <end position="173"/>
    </location>
</feature>
<dbReference type="HOGENOM" id="CLU_013985_3_2_12"/>
<reference evidence="2 3" key="1">
    <citation type="journal article" date="2010" name="Stand. Genomic Sci.">
        <title>Complete genome sequence of Spirochaeta smaragdinae type strain (SEBR 4228).</title>
        <authorList>
            <person name="Mavromatis K."/>
            <person name="Yasawong M."/>
            <person name="Chertkov O."/>
            <person name="Lapidus A."/>
            <person name="Lucas S."/>
            <person name="Nolan M."/>
            <person name="Del Rio T.G."/>
            <person name="Tice H."/>
            <person name="Cheng J.F."/>
            <person name="Pitluck S."/>
            <person name="Liolios K."/>
            <person name="Ivanova N."/>
            <person name="Tapia R."/>
            <person name="Han C."/>
            <person name="Bruce D."/>
            <person name="Goodwin L."/>
            <person name="Pati A."/>
            <person name="Chen A."/>
            <person name="Palaniappan K."/>
            <person name="Land M."/>
            <person name="Hauser L."/>
            <person name="Chang Y.J."/>
            <person name="Jeffries C.D."/>
            <person name="Detter J.C."/>
            <person name="Rohde M."/>
            <person name="Brambilla E."/>
            <person name="Spring S."/>
            <person name="Goker M."/>
            <person name="Sikorski J."/>
            <person name="Woyke T."/>
            <person name="Bristow J."/>
            <person name="Eisen J.A."/>
            <person name="Markowitz V."/>
            <person name="Hugenholtz P."/>
            <person name="Klenk H.P."/>
            <person name="Kyrpides N.C."/>
        </authorList>
    </citation>
    <scope>NUCLEOTIDE SEQUENCE [LARGE SCALE GENOMIC DNA]</scope>
    <source>
        <strain evidence="3">DSM 11293 / JCM 15392 / SEBR 4228</strain>
    </source>
</reference>
<protein>
    <submittedName>
        <fullName evidence="2">GCN5-related N-acetyltransferase</fullName>
    </submittedName>
</protein>
<dbReference type="Proteomes" id="UP000002318">
    <property type="component" value="Chromosome"/>
</dbReference>
<dbReference type="PROSITE" id="PS51186">
    <property type="entry name" value="GNAT"/>
    <property type="match status" value="1"/>
</dbReference>
<organism evidence="2 3">
    <name type="scientific">Sediminispirochaeta smaragdinae (strain DSM 11293 / JCM 15392 / SEBR 4228)</name>
    <name type="common">Spirochaeta smaragdinae</name>
    <dbReference type="NCBI Taxonomy" id="573413"/>
    <lineage>
        <taxon>Bacteria</taxon>
        <taxon>Pseudomonadati</taxon>
        <taxon>Spirochaetota</taxon>
        <taxon>Spirochaetia</taxon>
        <taxon>Spirochaetales</taxon>
        <taxon>Spirochaetaceae</taxon>
        <taxon>Sediminispirochaeta</taxon>
    </lineage>
</organism>
<dbReference type="OrthoDB" id="9795206at2"/>
<dbReference type="PANTHER" id="PTHR43415">
    <property type="entry name" value="SPERMIDINE N(1)-ACETYLTRANSFERASE"/>
    <property type="match status" value="1"/>
</dbReference>
<evidence type="ECO:0000259" key="1">
    <source>
        <dbReference type="PROSITE" id="PS51186"/>
    </source>
</evidence>
<gene>
    <name evidence="2" type="ordered locus">Spirs_4098</name>
</gene>
<dbReference type="EMBL" id="CP002116">
    <property type="protein sequence ID" value="ADK83179.1"/>
    <property type="molecule type" value="Genomic_DNA"/>
</dbReference>
<dbReference type="InterPro" id="IPR016181">
    <property type="entry name" value="Acyl_CoA_acyltransferase"/>
</dbReference>
<sequence>MSYYQKLVGERLYLSPVSDDDLELYTSWVNNLETTLNLQLATGIISQDKERDMIQKLQEGYNFSIVLKEGDQLIGSCGLMDVDLIQSRGEMGIFIGEKSQRGKGFGGEAIGLLLAYAFHLLNLHNVMLRVRSFNEVAQRCYRKLGFREIGRRSECVCIGGRYFDEIYMEMLDRDFSATLPELKALSDK</sequence>
<evidence type="ECO:0000313" key="2">
    <source>
        <dbReference type="EMBL" id="ADK83179.1"/>
    </source>
</evidence>
<keyword evidence="3" id="KW-1185">Reference proteome</keyword>
<dbReference type="KEGG" id="ssm:Spirs_4098"/>
<dbReference type="InterPro" id="IPR000182">
    <property type="entry name" value="GNAT_dom"/>
</dbReference>
<dbReference type="STRING" id="573413.Spirs_4098"/>
<dbReference type="Pfam" id="PF13302">
    <property type="entry name" value="Acetyltransf_3"/>
    <property type="match status" value="1"/>
</dbReference>
<accession>E1R9L0</accession>
<dbReference type="Gene3D" id="3.40.630.30">
    <property type="match status" value="1"/>
</dbReference>
<proteinExistence type="predicted"/>
<name>E1R9L0_SEDSS</name>
<dbReference type="PANTHER" id="PTHR43415:SF3">
    <property type="entry name" value="GNAT-FAMILY ACETYLTRANSFERASE"/>
    <property type="match status" value="1"/>
</dbReference>
<dbReference type="RefSeq" id="WP_013256635.1">
    <property type="nucleotide sequence ID" value="NC_014364.1"/>
</dbReference>
<dbReference type="SUPFAM" id="SSF55729">
    <property type="entry name" value="Acyl-CoA N-acyltransferases (Nat)"/>
    <property type="match status" value="1"/>
</dbReference>
<dbReference type="GO" id="GO:0016747">
    <property type="term" value="F:acyltransferase activity, transferring groups other than amino-acyl groups"/>
    <property type="evidence" value="ECO:0007669"/>
    <property type="project" value="InterPro"/>
</dbReference>
<evidence type="ECO:0000313" key="3">
    <source>
        <dbReference type="Proteomes" id="UP000002318"/>
    </source>
</evidence>
<dbReference type="eggNOG" id="COG1670">
    <property type="taxonomic scope" value="Bacteria"/>
</dbReference>